<dbReference type="SFLD" id="SFLDG01129">
    <property type="entry name" value="C1.5:_HAD__Beta-PGM__Phosphata"/>
    <property type="match status" value="1"/>
</dbReference>
<dbReference type="Gene3D" id="3.40.50.1000">
    <property type="entry name" value="HAD superfamily/HAD-like"/>
    <property type="match status" value="1"/>
</dbReference>
<dbReference type="Gene3D" id="1.10.150.520">
    <property type="match status" value="1"/>
</dbReference>
<evidence type="ECO:0000313" key="2">
    <source>
        <dbReference type="Proteomes" id="UP001480595"/>
    </source>
</evidence>
<organism evidence="1 2">
    <name type="scientific">Apiospora phragmitis</name>
    <dbReference type="NCBI Taxonomy" id="2905665"/>
    <lineage>
        <taxon>Eukaryota</taxon>
        <taxon>Fungi</taxon>
        <taxon>Dikarya</taxon>
        <taxon>Ascomycota</taxon>
        <taxon>Pezizomycotina</taxon>
        <taxon>Sordariomycetes</taxon>
        <taxon>Xylariomycetidae</taxon>
        <taxon>Amphisphaeriales</taxon>
        <taxon>Apiosporaceae</taxon>
        <taxon>Apiospora</taxon>
    </lineage>
</organism>
<accession>A0ABR1X6F9</accession>
<dbReference type="InterPro" id="IPR052550">
    <property type="entry name" value="Pyrimidine_5'-ntase_YjjG"/>
</dbReference>
<keyword evidence="2" id="KW-1185">Reference proteome</keyword>
<reference evidence="1 2" key="1">
    <citation type="submission" date="2023-01" db="EMBL/GenBank/DDBJ databases">
        <title>Analysis of 21 Apiospora genomes using comparative genomics revels a genus with tremendous synthesis potential of carbohydrate active enzymes and secondary metabolites.</title>
        <authorList>
            <person name="Sorensen T."/>
        </authorList>
    </citation>
    <scope>NUCLEOTIDE SEQUENCE [LARGE SCALE GENOMIC DNA]</scope>
    <source>
        <strain evidence="1 2">CBS 135458</strain>
    </source>
</reference>
<dbReference type="GeneID" id="92085003"/>
<comment type="caution">
    <text evidence="1">The sequence shown here is derived from an EMBL/GenBank/DDBJ whole genome shotgun (WGS) entry which is preliminary data.</text>
</comment>
<dbReference type="SFLD" id="SFLDS00003">
    <property type="entry name" value="Haloacid_Dehalogenase"/>
    <property type="match status" value="1"/>
</dbReference>
<dbReference type="Proteomes" id="UP001480595">
    <property type="component" value="Unassembled WGS sequence"/>
</dbReference>
<dbReference type="InterPro" id="IPR023214">
    <property type="entry name" value="HAD_sf"/>
</dbReference>
<evidence type="ECO:0000313" key="1">
    <source>
        <dbReference type="EMBL" id="KAK8091026.1"/>
    </source>
</evidence>
<proteinExistence type="predicted"/>
<gene>
    <name evidence="1" type="ORF">PG994_000531</name>
</gene>
<dbReference type="NCBIfam" id="TIGR01509">
    <property type="entry name" value="HAD-SF-IA-v3"/>
    <property type="match status" value="1"/>
</dbReference>
<protein>
    <submittedName>
        <fullName evidence="1">Haloacid dehalogenase- type II</fullName>
    </submittedName>
</protein>
<dbReference type="EMBL" id="JAQQWL010000001">
    <property type="protein sequence ID" value="KAK8091026.1"/>
    <property type="molecule type" value="Genomic_DNA"/>
</dbReference>
<dbReference type="PANTHER" id="PTHR47478">
    <property type="match status" value="1"/>
</dbReference>
<dbReference type="Pfam" id="PF00702">
    <property type="entry name" value="Hydrolase"/>
    <property type="match status" value="1"/>
</dbReference>
<dbReference type="RefSeq" id="XP_066722572.1">
    <property type="nucleotide sequence ID" value="XM_066851940.1"/>
</dbReference>
<dbReference type="PANTHER" id="PTHR47478:SF1">
    <property type="entry name" value="PYRIMIDINE 5'-NUCLEOTIDASE YJJG"/>
    <property type="match status" value="1"/>
</dbReference>
<name>A0ABR1X6F9_9PEZI</name>
<dbReference type="PRINTS" id="PR00413">
    <property type="entry name" value="HADHALOGNASE"/>
</dbReference>
<dbReference type="InterPro" id="IPR036412">
    <property type="entry name" value="HAD-like_sf"/>
</dbReference>
<dbReference type="SUPFAM" id="SSF56784">
    <property type="entry name" value="HAD-like"/>
    <property type="match status" value="1"/>
</dbReference>
<dbReference type="InterPro" id="IPR006439">
    <property type="entry name" value="HAD-SF_hydro_IA"/>
</dbReference>
<sequence>MDGIKAPKAIAFDLDNTLFDHYHSLRCAITAIRSRFPELASRTPDELITKYNAALQSVYDTYLGEEITYEQADLKKVQTFFTDLGLAEPSLEQVKGFRAVYKPAYREARSATPGSVETLSRLRANGYSLAILTNGQTEDQTAKAEAIGVRHLVHHLITSEEVGHTKPDPRIFDYVLDRLGTNPGSTYMVGDSPSSDIKGALDVGMRPVLYSPLAQVSERVLFEQKAPVVHHMSQLLGLLGITDPQFEPRFQSDSDNLTIEGLGFDLITEPRHCLRISKDTARFIATNIGKTLVAASDKRHIVSMTFSSEIIRTVAKSAAPIDEGKIHITFSGKHDTESVTPALYQIEEREHSVLVRYQQLSLNIEPGCGDILRRVATLLQAHFNDLMRDYPRAAVRNLRCAMLVLAGMGGVEMDTVVTGEGIDE</sequence>
<dbReference type="NCBIfam" id="TIGR01549">
    <property type="entry name" value="HAD-SF-IA-v1"/>
    <property type="match status" value="1"/>
</dbReference>